<reference evidence="5 6" key="1">
    <citation type="journal article" date="2019" name="Int. J. Syst. Evol. Microbiol.">
        <title>The Global Catalogue of Microorganisms (GCM) 10K type strain sequencing project: providing services to taxonomists for standard genome sequencing and annotation.</title>
        <authorList>
            <consortium name="The Broad Institute Genomics Platform"/>
            <consortium name="The Broad Institute Genome Sequencing Center for Infectious Disease"/>
            <person name="Wu L."/>
            <person name="Ma J."/>
        </authorList>
    </citation>
    <scope>NUCLEOTIDE SEQUENCE [LARGE SCALE GENOMIC DNA]</scope>
    <source>
        <strain evidence="5 6">CGMCC 1.12553</strain>
    </source>
</reference>
<dbReference type="InterPro" id="IPR013324">
    <property type="entry name" value="RNA_pol_sigma_r3/r4-like"/>
</dbReference>
<dbReference type="RefSeq" id="WP_267622205.1">
    <property type="nucleotide sequence ID" value="NZ_JAODIW010000006.1"/>
</dbReference>
<dbReference type="InterPro" id="IPR036388">
    <property type="entry name" value="WH-like_DNA-bd_sf"/>
</dbReference>
<dbReference type="InterPro" id="IPR007050">
    <property type="entry name" value="HTH_bacterioopsin"/>
</dbReference>
<accession>A0ABD5P9U1</accession>
<evidence type="ECO:0000256" key="3">
    <source>
        <dbReference type="SAM" id="MobiDB-lite"/>
    </source>
</evidence>
<dbReference type="PANTHER" id="PTHR34236">
    <property type="entry name" value="DIMETHYL SULFOXIDE REDUCTASE TRANSCRIPTIONAL ACTIVATOR"/>
    <property type="match status" value="1"/>
</dbReference>
<proteinExistence type="predicted"/>
<dbReference type="PANTHER" id="PTHR34236:SF1">
    <property type="entry name" value="DIMETHYL SULFOXIDE REDUCTASE TRANSCRIPTIONAL ACTIVATOR"/>
    <property type="match status" value="1"/>
</dbReference>
<evidence type="ECO:0000313" key="6">
    <source>
        <dbReference type="Proteomes" id="UP001595921"/>
    </source>
</evidence>
<feature type="compositionally biased region" description="Basic and acidic residues" evidence="3">
    <location>
        <begin position="238"/>
        <end position="270"/>
    </location>
</feature>
<evidence type="ECO:0000313" key="5">
    <source>
        <dbReference type="EMBL" id="MFC4357498.1"/>
    </source>
</evidence>
<dbReference type="Proteomes" id="UP001595921">
    <property type="component" value="Unassembled WGS sequence"/>
</dbReference>
<dbReference type="SUPFAM" id="SSF88659">
    <property type="entry name" value="Sigma3 and sigma4 domains of RNA polymerase sigma factors"/>
    <property type="match status" value="1"/>
</dbReference>
<dbReference type="AlphaFoldDB" id="A0ABD5P9U1"/>
<gene>
    <name evidence="5" type="ORF">ACFO0N_05980</name>
</gene>
<evidence type="ECO:0000256" key="1">
    <source>
        <dbReference type="ARBA" id="ARBA00023015"/>
    </source>
</evidence>
<feature type="domain" description="HTH bat-type" evidence="4">
    <location>
        <begin position="187"/>
        <end position="239"/>
    </location>
</feature>
<keyword evidence="2" id="KW-0804">Transcription</keyword>
<evidence type="ECO:0000259" key="4">
    <source>
        <dbReference type="Pfam" id="PF04967"/>
    </source>
</evidence>
<organism evidence="5 6">
    <name type="scientific">Halobium salinum</name>
    <dbReference type="NCBI Taxonomy" id="1364940"/>
    <lineage>
        <taxon>Archaea</taxon>
        <taxon>Methanobacteriati</taxon>
        <taxon>Methanobacteriota</taxon>
        <taxon>Stenosarchaea group</taxon>
        <taxon>Halobacteria</taxon>
        <taxon>Halobacteriales</taxon>
        <taxon>Haloferacaceae</taxon>
        <taxon>Halobium</taxon>
    </lineage>
</organism>
<keyword evidence="6" id="KW-1185">Reference proteome</keyword>
<dbReference type="Gene3D" id="1.10.10.10">
    <property type="entry name" value="Winged helix-like DNA-binding domain superfamily/Winged helix DNA-binding domain"/>
    <property type="match status" value="1"/>
</dbReference>
<evidence type="ECO:0000256" key="2">
    <source>
        <dbReference type="ARBA" id="ARBA00023163"/>
    </source>
</evidence>
<keyword evidence="1" id="KW-0805">Transcription regulation</keyword>
<feature type="region of interest" description="Disordered" evidence="3">
    <location>
        <begin position="238"/>
        <end position="279"/>
    </location>
</feature>
<dbReference type="Pfam" id="PF04967">
    <property type="entry name" value="HTH_10"/>
    <property type="match status" value="1"/>
</dbReference>
<name>A0ABD5P9U1_9EURY</name>
<dbReference type="EMBL" id="JBHSDS010000003">
    <property type="protein sequence ID" value="MFC4357498.1"/>
    <property type="molecule type" value="Genomic_DNA"/>
</dbReference>
<comment type="caution">
    <text evidence="5">The sequence shown here is derived from an EMBL/GenBank/DDBJ whole genome shotgun (WGS) entry which is preliminary data.</text>
</comment>
<sequence length="279" mass="31079">MDEGAGNRDDRDVHETDRRMREVVLLVRHHGEPESDVSAAYPNVTLRSRSSMTGRDGRRKRIVEVTGDEAEIPAFLDAFEAAESILEVEPLTEPGRPRVYVAVTVDATRWDSISERLSELGVHYRNGTTISAGWERWTLYLRPDESTATVRESLEAAGNETELVRDVGLGSVDAGGRLDALDLRERLTDRQREVLLLAVDRGFYGPDRTVSLDEIGAELGVTKTTAWEHLQRAEGKVMEALEGALRETPESEQNRESESTLSPESEREADASSESETEN</sequence>
<protein>
    <submittedName>
        <fullName evidence="5">Helix-turn-helix domain-containing protein</fullName>
    </submittedName>
</protein>